<dbReference type="AlphaFoldDB" id="A0A200QV91"/>
<dbReference type="EMBL" id="MVGT01001046">
    <property type="protein sequence ID" value="OVA14396.1"/>
    <property type="molecule type" value="Genomic_DNA"/>
</dbReference>
<dbReference type="Proteomes" id="UP000195402">
    <property type="component" value="Unassembled WGS sequence"/>
</dbReference>
<feature type="transmembrane region" description="Helical" evidence="1">
    <location>
        <begin position="16"/>
        <end position="35"/>
    </location>
</feature>
<keyword evidence="1" id="KW-1133">Transmembrane helix</keyword>
<name>A0A200QV91_MACCD</name>
<comment type="caution">
    <text evidence="2">The sequence shown here is derived from an EMBL/GenBank/DDBJ whole genome shotgun (WGS) entry which is preliminary data.</text>
</comment>
<keyword evidence="1" id="KW-0812">Transmembrane</keyword>
<evidence type="ECO:0000256" key="1">
    <source>
        <dbReference type="SAM" id="Phobius"/>
    </source>
</evidence>
<keyword evidence="3" id="KW-1185">Reference proteome</keyword>
<evidence type="ECO:0000313" key="3">
    <source>
        <dbReference type="Proteomes" id="UP000195402"/>
    </source>
</evidence>
<organism evidence="2 3">
    <name type="scientific">Macleaya cordata</name>
    <name type="common">Five-seeded plume-poppy</name>
    <name type="synonym">Bocconia cordata</name>
    <dbReference type="NCBI Taxonomy" id="56857"/>
    <lineage>
        <taxon>Eukaryota</taxon>
        <taxon>Viridiplantae</taxon>
        <taxon>Streptophyta</taxon>
        <taxon>Embryophyta</taxon>
        <taxon>Tracheophyta</taxon>
        <taxon>Spermatophyta</taxon>
        <taxon>Magnoliopsida</taxon>
        <taxon>Ranunculales</taxon>
        <taxon>Papaveraceae</taxon>
        <taxon>Papaveroideae</taxon>
        <taxon>Macleaya</taxon>
    </lineage>
</organism>
<reference evidence="2 3" key="1">
    <citation type="journal article" date="2017" name="Mol. Plant">
        <title>The Genome of Medicinal Plant Macleaya cordata Provides New Insights into Benzylisoquinoline Alkaloids Metabolism.</title>
        <authorList>
            <person name="Liu X."/>
            <person name="Liu Y."/>
            <person name="Huang P."/>
            <person name="Ma Y."/>
            <person name="Qing Z."/>
            <person name="Tang Q."/>
            <person name="Cao H."/>
            <person name="Cheng P."/>
            <person name="Zheng Y."/>
            <person name="Yuan Z."/>
            <person name="Zhou Y."/>
            <person name="Liu J."/>
            <person name="Tang Z."/>
            <person name="Zhuo Y."/>
            <person name="Zhang Y."/>
            <person name="Yu L."/>
            <person name="Huang J."/>
            <person name="Yang P."/>
            <person name="Peng Q."/>
            <person name="Zhang J."/>
            <person name="Jiang W."/>
            <person name="Zhang Z."/>
            <person name="Lin K."/>
            <person name="Ro D.K."/>
            <person name="Chen X."/>
            <person name="Xiong X."/>
            <person name="Shang Y."/>
            <person name="Huang S."/>
            <person name="Zeng J."/>
        </authorList>
    </citation>
    <scope>NUCLEOTIDE SEQUENCE [LARGE SCALE GENOMIC DNA]</scope>
    <source>
        <strain evidence="3">cv. BLH2017</strain>
        <tissue evidence="2">Root</tissue>
    </source>
</reference>
<evidence type="ECO:0000313" key="2">
    <source>
        <dbReference type="EMBL" id="OVA14396.1"/>
    </source>
</evidence>
<accession>A0A200QV91</accession>
<proteinExistence type="predicted"/>
<keyword evidence="1" id="KW-0472">Membrane</keyword>
<gene>
    <name evidence="2" type="ORF">BVC80_1499g3</name>
</gene>
<sequence length="78" mass="8601">MGFEDGKGAYQAVQCSGLPAGPSSLLGIIVLLNWFRKKKKLGGKAVVSSLTYTNGYDFSLKVKHLEEDKVDRLRWLGN</sequence>
<dbReference type="InParanoid" id="A0A200QV91"/>
<protein>
    <submittedName>
        <fullName evidence="2">Uncharacterized protein</fullName>
    </submittedName>
</protein>